<dbReference type="NCBIfam" id="NF041123">
    <property type="entry name" value="phpantohe_syn_Arch"/>
    <property type="match status" value="1"/>
</dbReference>
<keyword evidence="3 5" id="KW-0067">ATP-binding</keyword>
<feature type="binding site" evidence="5">
    <location>
        <position position="51"/>
    </location>
    <ligand>
        <name>ATP</name>
        <dbReference type="ChEBI" id="CHEBI:30616"/>
    </ligand>
</feature>
<reference evidence="6 7" key="1">
    <citation type="submission" date="2018-05" db="EMBL/GenBank/DDBJ databases">
        <title>Complete Genome Sequences of Extremely Thermoacidophilic, Metal-Mobilizing Type-Strain Members of the Archaeal Family Sulfolobaceae: Acidianus brierleyi DSM-1651T, Acidianus sulfidivorans DSM-18786T, Metallosphaera hakonensis DSM-7519T, and Metallosphaera prunae DSM-10039T.</title>
        <authorList>
            <person name="Counts J.A."/>
            <person name="Kelly R.M."/>
        </authorList>
    </citation>
    <scope>NUCLEOTIDE SEQUENCE [LARGE SCALE GENOMIC DNA]</scope>
    <source>
        <strain evidence="6 7">DSM 1651</strain>
    </source>
</reference>
<dbReference type="HAMAP" id="MF_02224">
    <property type="entry name" value="PPS"/>
    <property type="match status" value="1"/>
</dbReference>
<feature type="binding site" evidence="5">
    <location>
        <begin position="209"/>
        <end position="210"/>
    </location>
    <ligand>
        <name>ATP</name>
        <dbReference type="ChEBI" id="CHEBI:30616"/>
    </ligand>
</feature>
<dbReference type="AlphaFoldDB" id="A0A2U9IBG7"/>
<dbReference type="GO" id="GO:0005524">
    <property type="term" value="F:ATP binding"/>
    <property type="evidence" value="ECO:0007669"/>
    <property type="project" value="UniProtKB-KW"/>
</dbReference>
<dbReference type="UniPathway" id="UPA00241"/>
<feature type="binding site" evidence="5">
    <location>
        <begin position="197"/>
        <end position="198"/>
    </location>
    <ligand>
        <name>ATP</name>
        <dbReference type="ChEBI" id="CHEBI:30616"/>
    </ligand>
</feature>
<proteinExistence type="inferred from homology"/>
<gene>
    <name evidence="6" type="ORF">DFR85_00705</name>
</gene>
<dbReference type="EC" id="6.3.2.36" evidence="5"/>
<dbReference type="GO" id="GO:0016881">
    <property type="term" value="F:acid-amino acid ligase activity"/>
    <property type="evidence" value="ECO:0007669"/>
    <property type="project" value="UniProtKB-UniRule"/>
</dbReference>
<dbReference type="GO" id="GO:0015937">
    <property type="term" value="P:coenzyme A biosynthetic process"/>
    <property type="evidence" value="ECO:0007669"/>
    <property type="project" value="UniProtKB-UniRule"/>
</dbReference>
<dbReference type="PIRSF" id="PIRSF004853">
    <property type="entry name" value="UCP004853"/>
    <property type="match status" value="1"/>
</dbReference>
<dbReference type="GeneID" id="36830631"/>
<keyword evidence="2 5" id="KW-0547">Nucleotide-binding</keyword>
<dbReference type="PANTHER" id="PTHR40695">
    <property type="entry name" value="4-PHOSPHOPANTOATE--BETA-ALANINE LIGASE"/>
    <property type="match status" value="1"/>
</dbReference>
<keyword evidence="4 5" id="KW-0173">Coenzyme A biosynthesis</keyword>
<dbReference type="RefSeq" id="WP_110269227.1">
    <property type="nucleotide sequence ID" value="NZ_CP029289.2"/>
</dbReference>
<evidence type="ECO:0000256" key="1">
    <source>
        <dbReference type="ARBA" id="ARBA00022598"/>
    </source>
</evidence>
<dbReference type="InterPro" id="IPR002855">
    <property type="entry name" value="PPS/PS"/>
</dbReference>
<dbReference type="Proteomes" id="UP000248044">
    <property type="component" value="Chromosome"/>
</dbReference>
<dbReference type="EMBL" id="CP029289">
    <property type="protein sequence ID" value="AWR93343.1"/>
    <property type="molecule type" value="Genomic_DNA"/>
</dbReference>
<evidence type="ECO:0000256" key="5">
    <source>
        <dbReference type="HAMAP-Rule" id="MF_02224"/>
    </source>
</evidence>
<protein>
    <recommendedName>
        <fullName evidence="5">4-phosphopantoate--beta-alanine ligase</fullName>
        <ecNumber evidence="5">6.3.2.36</ecNumber>
    </recommendedName>
    <alternativeName>
        <fullName evidence="5">Phosphopantothenate synthetase</fullName>
        <shortName evidence="5">PPS</shortName>
    </alternativeName>
</protein>
<evidence type="ECO:0000256" key="4">
    <source>
        <dbReference type="ARBA" id="ARBA00022993"/>
    </source>
</evidence>
<dbReference type="InterPro" id="IPR038138">
    <property type="entry name" value="PPS/PS_sf"/>
</dbReference>
<organism evidence="6 7">
    <name type="scientific">Acidianus brierleyi</name>
    <dbReference type="NCBI Taxonomy" id="41673"/>
    <lineage>
        <taxon>Archaea</taxon>
        <taxon>Thermoproteota</taxon>
        <taxon>Thermoprotei</taxon>
        <taxon>Sulfolobales</taxon>
        <taxon>Sulfolobaceae</taxon>
        <taxon>Acidianus</taxon>
    </lineage>
</organism>
<keyword evidence="7" id="KW-1185">Reference proteome</keyword>
<feature type="binding site" evidence="5">
    <location>
        <begin position="191"/>
        <end position="193"/>
    </location>
    <ligand>
        <name>ATP</name>
        <dbReference type="ChEBI" id="CHEBI:30616"/>
    </ligand>
</feature>
<comment type="catalytic activity">
    <reaction evidence="5">
        <text>(R)-4-phosphopantoate + beta-alanine + ATP = (R)-4'-phosphopantothenate + AMP + diphosphate + H(+)</text>
        <dbReference type="Rhea" id="RHEA:27930"/>
        <dbReference type="ChEBI" id="CHEBI:10986"/>
        <dbReference type="ChEBI" id="CHEBI:15378"/>
        <dbReference type="ChEBI" id="CHEBI:30616"/>
        <dbReference type="ChEBI" id="CHEBI:33019"/>
        <dbReference type="ChEBI" id="CHEBI:57966"/>
        <dbReference type="ChEBI" id="CHEBI:61294"/>
        <dbReference type="ChEBI" id="CHEBI:456215"/>
        <dbReference type="EC" id="6.3.2.36"/>
    </reaction>
</comment>
<comment type="similarity">
    <text evidence="5">Belongs to the archaeal phosphopantothenate synthetase family.</text>
</comment>
<evidence type="ECO:0000256" key="2">
    <source>
        <dbReference type="ARBA" id="ARBA00022741"/>
    </source>
</evidence>
<keyword evidence="1 5" id="KW-0436">Ligase</keyword>
<evidence type="ECO:0000313" key="7">
    <source>
        <dbReference type="Proteomes" id="UP000248044"/>
    </source>
</evidence>
<comment type="pathway">
    <text evidence="5">Cofactor biosynthesis; coenzyme A biosynthesis.</text>
</comment>
<dbReference type="Gene3D" id="3.40.50.12640">
    <property type="entry name" value="Phosphopantoate/pantothenate synthetase"/>
    <property type="match status" value="1"/>
</dbReference>
<sequence>MDRTQPSKTWSLRDMIPKNHPRRESLLLREKLVEALENNILVPQGLIAHGRGECFDYLLGEKTQYFADDAEKVAAAMLLIAKNPVISVNGNMAALVPESIVKLSEVTNSKIEVNLFYRDEKRIDAISDVLIKNGAKNVLTEGNAVIPELFSERRRVNKEGIFSADVVLLAMEDGDRTEALIKMNKKVIAIDLNPLSRTSLTATITIIDNVIRAIPNIINYAMVLKKENPDELNYIISQYNNKKIISESMKFLSDRLAQLSKDL</sequence>
<evidence type="ECO:0000313" key="6">
    <source>
        <dbReference type="EMBL" id="AWR93343.1"/>
    </source>
</evidence>
<dbReference type="OrthoDB" id="10078at2157"/>
<dbReference type="NCBIfam" id="NF010324">
    <property type="entry name" value="PRK13761.1"/>
    <property type="match status" value="1"/>
</dbReference>
<dbReference type="KEGG" id="abri:DFR85_00705"/>
<name>A0A2U9IBG7_9CREN</name>
<evidence type="ECO:0000256" key="3">
    <source>
        <dbReference type="ARBA" id="ARBA00022840"/>
    </source>
</evidence>
<feature type="binding site" evidence="5">
    <location>
        <position position="29"/>
    </location>
    <ligand>
        <name>ATP</name>
        <dbReference type="ChEBI" id="CHEBI:30616"/>
    </ligand>
</feature>
<dbReference type="Pfam" id="PF02006">
    <property type="entry name" value="PPS_PS"/>
    <property type="match status" value="1"/>
</dbReference>
<dbReference type="PANTHER" id="PTHR40695:SF1">
    <property type="entry name" value="4-PHOSPHOPANTOATE--BETA-ALANINE LIGASE"/>
    <property type="match status" value="1"/>
</dbReference>
<accession>A0A2U9IBG7</accession>
<comment type="function">
    <text evidence="5">Catalyzes the condensation of (R)-4-phosphopantoate and beta-alanine to 4'-phosphopantothenate in the CoA biosynthesis pathway.</text>
</comment>
<comment type="subunit">
    <text evidence="5">Homodimer.</text>
</comment>